<name>H2XKY6_CIOIN</name>
<sequence length="44" mass="5059">MQYYDASIMTTHNPSWVIINTAQLYNDHINIGVMLGVSRVAWHP</sequence>
<protein>
    <submittedName>
        <fullName evidence="1">Uncharacterized protein</fullName>
    </submittedName>
</protein>
<organism evidence="1 2">
    <name type="scientific">Ciona intestinalis</name>
    <name type="common">Transparent sea squirt</name>
    <name type="synonym">Ascidia intestinalis</name>
    <dbReference type="NCBI Taxonomy" id="7719"/>
    <lineage>
        <taxon>Eukaryota</taxon>
        <taxon>Metazoa</taxon>
        <taxon>Chordata</taxon>
        <taxon>Tunicata</taxon>
        <taxon>Ascidiacea</taxon>
        <taxon>Phlebobranchia</taxon>
        <taxon>Cionidae</taxon>
        <taxon>Ciona</taxon>
    </lineage>
</organism>
<evidence type="ECO:0000313" key="2">
    <source>
        <dbReference type="Proteomes" id="UP000008144"/>
    </source>
</evidence>
<reference evidence="1" key="3">
    <citation type="submission" date="2025-09" db="UniProtKB">
        <authorList>
            <consortium name="Ensembl"/>
        </authorList>
    </citation>
    <scope>IDENTIFICATION</scope>
</reference>
<dbReference type="InParanoid" id="H2XKY6"/>
<evidence type="ECO:0000313" key="1">
    <source>
        <dbReference type="Ensembl" id="ENSCINP00000030318.1"/>
    </source>
</evidence>
<reference evidence="2" key="1">
    <citation type="journal article" date="2002" name="Science">
        <title>The draft genome of Ciona intestinalis: insights into chordate and vertebrate origins.</title>
        <authorList>
            <person name="Dehal P."/>
            <person name="Satou Y."/>
            <person name="Campbell R.K."/>
            <person name="Chapman J."/>
            <person name="Degnan B."/>
            <person name="De Tomaso A."/>
            <person name="Davidson B."/>
            <person name="Di Gregorio A."/>
            <person name="Gelpke M."/>
            <person name="Goodstein D.M."/>
            <person name="Harafuji N."/>
            <person name="Hastings K.E."/>
            <person name="Ho I."/>
            <person name="Hotta K."/>
            <person name="Huang W."/>
            <person name="Kawashima T."/>
            <person name="Lemaire P."/>
            <person name="Martinez D."/>
            <person name="Meinertzhagen I.A."/>
            <person name="Necula S."/>
            <person name="Nonaka M."/>
            <person name="Putnam N."/>
            <person name="Rash S."/>
            <person name="Saiga H."/>
            <person name="Satake M."/>
            <person name="Terry A."/>
            <person name="Yamada L."/>
            <person name="Wang H.G."/>
            <person name="Awazu S."/>
            <person name="Azumi K."/>
            <person name="Boore J."/>
            <person name="Branno M."/>
            <person name="Chin-Bow S."/>
            <person name="DeSantis R."/>
            <person name="Doyle S."/>
            <person name="Francino P."/>
            <person name="Keys D.N."/>
            <person name="Haga S."/>
            <person name="Hayashi H."/>
            <person name="Hino K."/>
            <person name="Imai K.S."/>
            <person name="Inaba K."/>
            <person name="Kano S."/>
            <person name="Kobayashi K."/>
            <person name="Kobayashi M."/>
            <person name="Lee B.I."/>
            <person name="Makabe K.W."/>
            <person name="Manohar C."/>
            <person name="Matassi G."/>
            <person name="Medina M."/>
            <person name="Mochizuki Y."/>
            <person name="Mount S."/>
            <person name="Morishita T."/>
            <person name="Miura S."/>
            <person name="Nakayama A."/>
            <person name="Nishizaka S."/>
            <person name="Nomoto H."/>
            <person name="Ohta F."/>
            <person name="Oishi K."/>
            <person name="Rigoutsos I."/>
            <person name="Sano M."/>
            <person name="Sasaki A."/>
            <person name="Sasakura Y."/>
            <person name="Shoguchi E."/>
            <person name="Shin-i T."/>
            <person name="Spagnuolo A."/>
            <person name="Stainier D."/>
            <person name="Suzuki M.M."/>
            <person name="Tassy O."/>
            <person name="Takatori N."/>
            <person name="Tokuoka M."/>
            <person name="Yagi K."/>
            <person name="Yoshizaki F."/>
            <person name="Wada S."/>
            <person name="Zhang C."/>
            <person name="Hyatt P.D."/>
            <person name="Larimer F."/>
            <person name="Detter C."/>
            <person name="Doggett N."/>
            <person name="Glavina T."/>
            <person name="Hawkins T."/>
            <person name="Richardson P."/>
            <person name="Lucas S."/>
            <person name="Kohara Y."/>
            <person name="Levine M."/>
            <person name="Satoh N."/>
            <person name="Rokhsar D.S."/>
        </authorList>
    </citation>
    <scope>NUCLEOTIDE SEQUENCE [LARGE SCALE GENOMIC DNA]</scope>
</reference>
<accession>H2XKY6</accession>
<proteinExistence type="predicted"/>
<dbReference type="Ensembl" id="ENSCINT00000034862.1">
    <property type="protein sequence ID" value="ENSCINP00000030318.1"/>
    <property type="gene ID" value="ENSCING00000018795.1"/>
</dbReference>
<dbReference type="AlphaFoldDB" id="H2XKY6"/>
<dbReference type="Proteomes" id="UP000008144">
    <property type="component" value="Unassembled WGS sequence"/>
</dbReference>
<keyword evidence="2" id="KW-1185">Reference proteome</keyword>
<dbReference type="HOGENOM" id="CLU_3224256_0_0_1"/>
<reference evidence="1" key="2">
    <citation type="submission" date="2025-08" db="UniProtKB">
        <authorList>
            <consortium name="Ensembl"/>
        </authorList>
    </citation>
    <scope>IDENTIFICATION</scope>
</reference>